<keyword evidence="2" id="KW-0614">Plasmid</keyword>
<dbReference type="EMBL" id="CP001539">
    <property type="protein sequence ID" value="ACN93047.1"/>
    <property type="molecule type" value="Genomic_DNA"/>
</dbReference>
<accession>A0A7U3YBK9</accession>
<feature type="transmembrane region" description="Helical" evidence="1">
    <location>
        <begin position="20"/>
        <end position="41"/>
    </location>
</feature>
<dbReference type="Proteomes" id="UP000006208">
    <property type="component" value="Plasmid 118a_lp38"/>
</dbReference>
<sequence length="42" mass="4885">MNKIIKNFKDVIVVEMEGVAIAHFTHTFNVHFIVIGLYGYFK</sequence>
<evidence type="ECO:0000256" key="1">
    <source>
        <dbReference type="SAM" id="Phobius"/>
    </source>
</evidence>
<organism evidence="2 3">
    <name type="scientific">Borreliella burgdorferi 118a</name>
    <dbReference type="NCBI Taxonomy" id="476210"/>
    <lineage>
        <taxon>Bacteria</taxon>
        <taxon>Pseudomonadati</taxon>
        <taxon>Spirochaetota</taxon>
        <taxon>Spirochaetia</taxon>
        <taxon>Spirochaetales</taxon>
        <taxon>Borreliaceae</taxon>
        <taxon>Borreliella</taxon>
    </lineage>
</organism>
<reference evidence="2 3" key="1">
    <citation type="journal article" date="2011" name="J. Bacteriol.">
        <title>Whole-genome sequences of thirteen isolates of Borrelia burgdorferi.</title>
        <authorList>
            <person name="Schutzer S.E."/>
            <person name="Fraser-Liggett C.M."/>
            <person name="Casjens S.R."/>
            <person name="Qiu W.G."/>
            <person name="Dunn J.J."/>
            <person name="Mongodin E.F."/>
            <person name="Luft B.J."/>
        </authorList>
    </citation>
    <scope>NUCLEOTIDE SEQUENCE [LARGE SCALE GENOMIC DNA]</scope>
    <source>
        <strain evidence="2 3">118a</strain>
        <plasmid evidence="2 3">118a_lp38</plasmid>
    </source>
</reference>
<dbReference type="AlphaFoldDB" id="A0A7U3YBK9"/>
<evidence type="ECO:0000313" key="3">
    <source>
        <dbReference type="Proteomes" id="UP000006208"/>
    </source>
</evidence>
<geneLocation type="plasmid" evidence="2 3">
    <name>118a_lp38</name>
</geneLocation>
<gene>
    <name evidence="2" type="ORF">BBU118A_J03</name>
</gene>
<keyword evidence="1" id="KW-0472">Membrane</keyword>
<name>A0A7U3YBK9_BORBG</name>
<proteinExistence type="predicted"/>
<keyword evidence="1" id="KW-1133">Transmembrane helix</keyword>
<dbReference type="GO" id="GO:0003824">
    <property type="term" value="F:catalytic activity"/>
    <property type="evidence" value="ECO:0007669"/>
    <property type="project" value="InterPro"/>
</dbReference>
<keyword evidence="1" id="KW-0812">Transmembrane</keyword>
<dbReference type="Gene3D" id="3.40.50.1580">
    <property type="entry name" value="Nucleoside phosphorylase domain"/>
    <property type="match status" value="1"/>
</dbReference>
<protein>
    <submittedName>
        <fullName evidence="2">Pfs protein</fullName>
    </submittedName>
</protein>
<evidence type="ECO:0000313" key="2">
    <source>
        <dbReference type="EMBL" id="ACN93047.1"/>
    </source>
</evidence>
<dbReference type="SUPFAM" id="SSF53167">
    <property type="entry name" value="Purine and uridine phosphorylases"/>
    <property type="match status" value="1"/>
</dbReference>
<dbReference type="InterPro" id="IPR035994">
    <property type="entry name" value="Nucleoside_phosphorylase_sf"/>
</dbReference>
<dbReference type="GO" id="GO:0009116">
    <property type="term" value="P:nucleoside metabolic process"/>
    <property type="evidence" value="ECO:0007669"/>
    <property type="project" value="InterPro"/>
</dbReference>